<comment type="caution">
    <text evidence="1">The sequence shown here is derived from an EMBL/GenBank/DDBJ whole genome shotgun (WGS) entry which is preliminary data.</text>
</comment>
<organism evidence="1 2">
    <name type="scientific">Perca fluviatilis</name>
    <name type="common">European perch</name>
    <dbReference type="NCBI Taxonomy" id="8168"/>
    <lineage>
        <taxon>Eukaryota</taxon>
        <taxon>Metazoa</taxon>
        <taxon>Chordata</taxon>
        <taxon>Craniata</taxon>
        <taxon>Vertebrata</taxon>
        <taxon>Euteleostomi</taxon>
        <taxon>Actinopterygii</taxon>
        <taxon>Neopterygii</taxon>
        <taxon>Teleostei</taxon>
        <taxon>Neoteleostei</taxon>
        <taxon>Acanthomorphata</taxon>
        <taxon>Eupercaria</taxon>
        <taxon>Perciformes</taxon>
        <taxon>Percoidei</taxon>
        <taxon>Percidae</taxon>
        <taxon>Percinae</taxon>
        <taxon>Perca</taxon>
    </lineage>
</organism>
<sequence>MGSTAALYRLQRADFNFTPGVPHQKTHLSSQNLPGSPLGNRISATRAANWLLINGAICKSTRAVFDRRGIPIKVTGVPGS</sequence>
<accession>A0A6A5EDB5</accession>
<dbReference type="EMBL" id="VHII01000021">
    <property type="protein sequence ID" value="KAF1374054.1"/>
    <property type="molecule type" value="Genomic_DNA"/>
</dbReference>
<keyword evidence="2" id="KW-1185">Reference proteome</keyword>
<evidence type="ECO:0000313" key="2">
    <source>
        <dbReference type="Proteomes" id="UP000465112"/>
    </source>
</evidence>
<gene>
    <name evidence="1" type="ORF">PFLUV_G00245280</name>
</gene>
<reference evidence="1 2" key="1">
    <citation type="submission" date="2019-06" db="EMBL/GenBank/DDBJ databases">
        <title>A chromosome-scale genome assembly of the European perch, Perca fluviatilis.</title>
        <authorList>
            <person name="Roques C."/>
            <person name="Zahm M."/>
            <person name="Cabau C."/>
            <person name="Klopp C."/>
            <person name="Bouchez O."/>
            <person name="Donnadieu C."/>
            <person name="Kuhl H."/>
            <person name="Gislard M."/>
            <person name="Guendouz S."/>
            <person name="Journot L."/>
            <person name="Haffray P."/>
            <person name="Bestin A."/>
            <person name="Morvezen R."/>
            <person name="Feron R."/>
            <person name="Wen M."/>
            <person name="Jouanno E."/>
            <person name="Herpin A."/>
            <person name="Schartl M."/>
            <person name="Postlethwait J."/>
            <person name="Schaerlinger B."/>
            <person name="Chardard D."/>
            <person name="Lecocq T."/>
            <person name="Poncet C."/>
            <person name="Jaffrelo L."/>
            <person name="Lampietro C."/>
            <person name="Guiguen Y."/>
        </authorList>
    </citation>
    <scope>NUCLEOTIDE SEQUENCE [LARGE SCALE GENOMIC DNA]</scope>
    <source>
        <tissue evidence="1">Blood</tissue>
    </source>
</reference>
<dbReference type="Proteomes" id="UP000465112">
    <property type="component" value="Chromosome 21"/>
</dbReference>
<evidence type="ECO:0000313" key="1">
    <source>
        <dbReference type="EMBL" id="KAF1374054.1"/>
    </source>
</evidence>
<proteinExistence type="predicted"/>
<dbReference type="AlphaFoldDB" id="A0A6A5EDB5"/>
<name>A0A6A5EDB5_PERFL</name>
<protein>
    <submittedName>
        <fullName evidence="1">Uncharacterized protein</fullName>
    </submittedName>
</protein>